<name>A0A381NDL5_9ZZZZ</name>
<proteinExistence type="inferred from homology"/>
<dbReference type="EMBL" id="UINC01000288">
    <property type="protein sequence ID" value="SUZ52690.1"/>
    <property type="molecule type" value="Genomic_DNA"/>
</dbReference>
<keyword evidence="10" id="KW-0233">DNA recombination</keyword>
<dbReference type="PANTHER" id="PTHR30194">
    <property type="entry name" value="CROSSOVER JUNCTION ENDODEOXYRIBONUCLEASE RUVC"/>
    <property type="match status" value="1"/>
</dbReference>
<dbReference type="HAMAP" id="MF_00034">
    <property type="entry name" value="RuvC"/>
    <property type="match status" value="1"/>
</dbReference>
<dbReference type="PRINTS" id="PR00696">
    <property type="entry name" value="RSOLVASERUVC"/>
</dbReference>
<keyword evidence="7" id="KW-0378">Hydrolase</keyword>
<protein>
    <submittedName>
        <fullName evidence="12">Uncharacterized protein</fullName>
    </submittedName>
</protein>
<dbReference type="SUPFAM" id="SSF53098">
    <property type="entry name" value="Ribonuclease H-like"/>
    <property type="match status" value="1"/>
</dbReference>
<dbReference type="GO" id="GO:0003677">
    <property type="term" value="F:DNA binding"/>
    <property type="evidence" value="ECO:0007669"/>
    <property type="project" value="UniProtKB-KW"/>
</dbReference>
<evidence type="ECO:0000256" key="3">
    <source>
        <dbReference type="ARBA" id="ARBA00022722"/>
    </source>
</evidence>
<dbReference type="Gene3D" id="3.30.420.10">
    <property type="entry name" value="Ribonuclease H-like superfamily/Ribonuclease H"/>
    <property type="match status" value="1"/>
</dbReference>
<keyword evidence="2" id="KW-0963">Cytoplasm</keyword>
<evidence type="ECO:0000256" key="4">
    <source>
        <dbReference type="ARBA" id="ARBA00022723"/>
    </source>
</evidence>
<organism evidence="12">
    <name type="scientific">marine metagenome</name>
    <dbReference type="NCBI Taxonomy" id="408172"/>
    <lineage>
        <taxon>unclassified sequences</taxon>
        <taxon>metagenomes</taxon>
        <taxon>ecological metagenomes</taxon>
    </lineage>
</organism>
<dbReference type="GO" id="GO:0004520">
    <property type="term" value="F:DNA endonuclease activity"/>
    <property type="evidence" value="ECO:0007669"/>
    <property type="project" value="InterPro"/>
</dbReference>
<sequence length="161" mass="16992">MGVDPGTAVTGYGLVARREGGAVALVECGVIRTSPDHVLADRIREIYEAIVALIVRHQPFVMSVEDVFHGKNAQSSLKLGHARGAILLAAALHEVAVAEYAPRQIKKAVVGSGNATKDQVGFMVKQKLKLKEPPKPADAADGVATALCHCLLGSFPGELYL</sequence>
<dbReference type="CDD" id="cd16962">
    <property type="entry name" value="RuvC"/>
    <property type="match status" value="1"/>
</dbReference>
<evidence type="ECO:0000256" key="2">
    <source>
        <dbReference type="ARBA" id="ARBA00022490"/>
    </source>
</evidence>
<gene>
    <name evidence="12" type="ORF">METZ01_LOCUS5544</name>
</gene>
<evidence type="ECO:0000256" key="9">
    <source>
        <dbReference type="ARBA" id="ARBA00023125"/>
    </source>
</evidence>
<dbReference type="GO" id="GO:0006281">
    <property type="term" value="P:DNA repair"/>
    <property type="evidence" value="ECO:0007669"/>
    <property type="project" value="UniProtKB-KW"/>
</dbReference>
<reference evidence="12" key="1">
    <citation type="submission" date="2018-05" db="EMBL/GenBank/DDBJ databases">
        <authorList>
            <person name="Lanie J.A."/>
            <person name="Ng W.-L."/>
            <person name="Kazmierczak K.M."/>
            <person name="Andrzejewski T.M."/>
            <person name="Davidsen T.M."/>
            <person name="Wayne K.J."/>
            <person name="Tettelin H."/>
            <person name="Glass J.I."/>
            <person name="Rusch D."/>
            <person name="Podicherti R."/>
            <person name="Tsui H.-C.T."/>
            <person name="Winkler M.E."/>
        </authorList>
    </citation>
    <scope>NUCLEOTIDE SEQUENCE</scope>
</reference>
<keyword evidence="9" id="KW-0238">DNA-binding</keyword>
<evidence type="ECO:0000313" key="12">
    <source>
        <dbReference type="EMBL" id="SUZ52690.1"/>
    </source>
</evidence>
<keyword evidence="4" id="KW-0479">Metal-binding</keyword>
<dbReference type="InterPro" id="IPR002176">
    <property type="entry name" value="X-over_junc_endoDNase_RuvC"/>
</dbReference>
<accession>A0A381NDL5</accession>
<keyword evidence="5" id="KW-0255">Endonuclease</keyword>
<evidence type="ECO:0000256" key="5">
    <source>
        <dbReference type="ARBA" id="ARBA00022759"/>
    </source>
</evidence>
<evidence type="ECO:0000256" key="1">
    <source>
        <dbReference type="ARBA" id="ARBA00009518"/>
    </source>
</evidence>
<keyword evidence="6" id="KW-0227">DNA damage</keyword>
<evidence type="ECO:0000256" key="6">
    <source>
        <dbReference type="ARBA" id="ARBA00022763"/>
    </source>
</evidence>
<evidence type="ECO:0000256" key="7">
    <source>
        <dbReference type="ARBA" id="ARBA00022801"/>
    </source>
</evidence>
<evidence type="ECO:0000256" key="11">
    <source>
        <dbReference type="ARBA" id="ARBA00023204"/>
    </source>
</evidence>
<dbReference type="InterPro" id="IPR036397">
    <property type="entry name" value="RNaseH_sf"/>
</dbReference>
<comment type="similarity">
    <text evidence="1">Belongs to the RuvC family.</text>
</comment>
<keyword evidence="3" id="KW-0540">Nuclease</keyword>
<dbReference type="NCBIfam" id="TIGR00228">
    <property type="entry name" value="ruvC"/>
    <property type="match status" value="1"/>
</dbReference>
<dbReference type="InterPro" id="IPR012337">
    <property type="entry name" value="RNaseH-like_sf"/>
</dbReference>
<dbReference type="GO" id="GO:0016787">
    <property type="term" value="F:hydrolase activity"/>
    <property type="evidence" value="ECO:0007669"/>
    <property type="project" value="UniProtKB-KW"/>
</dbReference>
<evidence type="ECO:0000256" key="10">
    <source>
        <dbReference type="ARBA" id="ARBA00023172"/>
    </source>
</evidence>
<dbReference type="PANTHER" id="PTHR30194:SF3">
    <property type="entry name" value="CROSSOVER JUNCTION ENDODEOXYRIBONUCLEASE RUVC"/>
    <property type="match status" value="1"/>
</dbReference>
<keyword evidence="11" id="KW-0234">DNA repair</keyword>
<dbReference type="AlphaFoldDB" id="A0A381NDL5"/>
<dbReference type="Pfam" id="PF02075">
    <property type="entry name" value="RuvC"/>
    <property type="match status" value="1"/>
</dbReference>
<evidence type="ECO:0000256" key="8">
    <source>
        <dbReference type="ARBA" id="ARBA00022842"/>
    </source>
</evidence>
<dbReference type="GO" id="GO:0046872">
    <property type="term" value="F:metal ion binding"/>
    <property type="evidence" value="ECO:0007669"/>
    <property type="project" value="UniProtKB-KW"/>
</dbReference>
<dbReference type="GO" id="GO:0006310">
    <property type="term" value="P:DNA recombination"/>
    <property type="evidence" value="ECO:0007669"/>
    <property type="project" value="UniProtKB-KW"/>
</dbReference>
<keyword evidence="8" id="KW-0460">Magnesium</keyword>
<dbReference type="FunFam" id="3.30.420.10:FF:000002">
    <property type="entry name" value="Crossover junction endodeoxyribonuclease RuvC"/>
    <property type="match status" value="1"/>
</dbReference>